<evidence type="ECO:0000256" key="1">
    <source>
        <dbReference type="SAM" id="SignalP"/>
    </source>
</evidence>
<dbReference type="RefSeq" id="WP_309560217.1">
    <property type="nucleotide sequence ID" value="NZ_JAVJIU010000001.1"/>
</dbReference>
<keyword evidence="1" id="KW-0732">Signal</keyword>
<sequence>MANRLRLNLNPKKILFIFIFLSTFVSQAQEYSAGIKGGLNYSLNDNGSEIVRNGTQLSAESDFGFQAGVFFEFRLGKFMLRPEAFYHKANGIFEFPDSPTVYSLEKISVPLLLGYNIFDSVDIFAGPAYQHILDKNIEEVISPLINDHSNIAAQAGFKFDLNRLQIDLRYDFTLPSKDYQRVNFDGDFNTSYFDEGRLNQVMLNINYKLFGSNINSGRRRGNCFN</sequence>
<name>A0ABU1ELQ3_9FLAO</name>
<keyword evidence="3" id="KW-1185">Reference proteome</keyword>
<evidence type="ECO:0000313" key="2">
    <source>
        <dbReference type="EMBL" id="MDR5589325.1"/>
    </source>
</evidence>
<feature type="chain" id="PRO_5045645831" evidence="1">
    <location>
        <begin position="29"/>
        <end position="225"/>
    </location>
</feature>
<dbReference type="Proteomes" id="UP001257234">
    <property type="component" value="Unassembled WGS sequence"/>
</dbReference>
<accession>A0ABU1ELQ3</accession>
<gene>
    <name evidence="2" type="ORF">RE431_01645</name>
</gene>
<protein>
    <submittedName>
        <fullName evidence="2">Outer membrane beta-barrel protein</fullName>
    </submittedName>
</protein>
<comment type="caution">
    <text evidence="2">The sequence shown here is derived from an EMBL/GenBank/DDBJ whole genome shotgun (WGS) entry which is preliminary data.</text>
</comment>
<reference evidence="3" key="1">
    <citation type="submission" date="2023-07" db="EMBL/GenBank/DDBJ databases">
        <title>Christiangramia sp. SM2212., a novel bacterium of the family Flavobacteriaceae isolated from the sea sediment.</title>
        <authorList>
            <person name="Wang J."/>
            <person name="Zhang X."/>
        </authorList>
    </citation>
    <scope>NUCLEOTIDE SEQUENCE [LARGE SCALE GENOMIC DNA]</scope>
    <source>
        <strain evidence="3">SM2212</strain>
    </source>
</reference>
<dbReference type="EMBL" id="JAVJIU010000001">
    <property type="protein sequence ID" value="MDR5589325.1"/>
    <property type="molecule type" value="Genomic_DNA"/>
</dbReference>
<feature type="signal peptide" evidence="1">
    <location>
        <begin position="1"/>
        <end position="28"/>
    </location>
</feature>
<organism evidence="2 3">
    <name type="scientific">Christiangramia sediminicola</name>
    <dbReference type="NCBI Taxonomy" id="3073267"/>
    <lineage>
        <taxon>Bacteria</taxon>
        <taxon>Pseudomonadati</taxon>
        <taxon>Bacteroidota</taxon>
        <taxon>Flavobacteriia</taxon>
        <taxon>Flavobacteriales</taxon>
        <taxon>Flavobacteriaceae</taxon>
        <taxon>Christiangramia</taxon>
    </lineage>
</organism>
<proteinExistence type="predicted"/>
<evidence type="ECO:0000313" key="3">
    <source>
        <dbReference type="Proteomes" id="UP001257234"/>
    </source>
</evidence>